<dbReference type="PANTHER" id="PTHR16943">
    <property type="entry name" value="2-METHYLCITRATE DEHYDRATASE-RELATED"/>
    <property type="match status" value="1"/>
</dbReference>
<dbReference type="STRING" id="1508389.SAMN05444003_0605"/>
<feature type="domain" description="MmgE/PrpD C-terminal" evidence="3">
    <location>
        <begin position="256"/>
        <end position="408"/>
    </location>
</feature>
<keyword evidence="5" id="KW-1185">Reference proteome</keyword>
<evidence type="ECO:0000313" key="4">
    <source>
        <dbReference type="EMBL" id="SHG71387.1"/>
    </source>
</evidence>
<reference evidence="4 5" key="1">
    <citation type="submission" date="2016-11" db="EMBL/GenBank/DDBJ databases">
        <authorList>
            <person name="Jaros S."/>
            <person name="Januszkiewicz K."/>
            <person name="Wedrychowicz H."/>
        </authorList>
    </citation>
    <scope>NUCLEOTIDE SEQUENCE [LARGE SCALE GENOMIC DNA]</scope>
    <source>
        <strain evidence="4 5">DSM 28715</strain>
    </source>
</reference>
<organism evidence="4 5">
    <name type="scientific">Cognatiyoonia sediminum</name>
    <dbReference type="NCBI Taxonomy" id="1508389"/>
    <lineage>
        <taxon>Bacteria</taxon>
        <taxon>Pseudomonadati</taxon>
        <taxon>Pseudomonadota</taxon>
        <taxon>Alphaproteobacteria</taxon>
        <taxon>Rhodobacterales</taxon>
        <taxon>Paracoccaceae</taxon>
        <taxon>Cognatiyoonia</taxon>
    </lineage>
</organism>
<dbReference type="InterPro" id="IPR042183">
    <property type="entry name" value="MmgE/PrpD_sf_1"/>
</dbReference>
<dbReference type="InterPro" id="IPR045336">
    <property type="entry name" value="MmgE_PrpD_N"/>
</dbReference>
<evidence type="ECO:0000256" key="1">
    <source>
        <dbReference type="ARBA" id="ARBA00006174"/>
    </source>
</evidence>
<dbReference type="InterPro" id="IPR045337">
    <property type="entry name" value="MmgE_PrpD_C"/>
</dbReference>
<proteinExistence type="inferred from homology"/>
<dbReference type="Gene3D" id="1.10.4100.10">
    <property type="entry name" value="2-methylcitrate dehydratase PrpD"/>
    <property type="match status" value="1"/>
</dbReference>
<dbReference type="GO" id="GO:0016829">
    <property type="term" value="F:lyase activity"/>
    <property type="evidence" value="ECO:0007669"/>
    <property type="project" value="InterPro"/>
</dbReference>
<sequence length="427" mass="45421">MTVEQTLVRFALSDLKAPPRDLARLCLFDWAVCGIAGIPEPVSNNLRDKAISEGGRAHATLIGGGKVPAPQAALVNGATSHALDYDDTHFAHIGHTSVVVISSALAVAEMKDASFDELLDAIAVGSEAATRVGEWLGRRHYQIGFHQTATSGAFGATLAACRLLKLSEGETIIALGLCASRASGLKAQFGTMAKPLNAGIAAEAGVQAALWAHAGITASLEALSAFAATHLGENNDDAMDGLGEEWQFSGISHKFHACCHGLHAMLEALSMIECKTDEIRKIEVCANPRWMSVCNIAQPETGLEAKFSYRFTAAMALSGVDTASIESYACETLKNQELQRLSECVSVLEDAGISETASRTTIHLAGGEMIEASHDLLSPLTIEMRADKLQRKATSILGVRHKQRLWDLAQGDDLKDFVSLLSDQGVD</sequence>
<dbReference type="PANTHER" id="PTHR16943:SF8">
    <property type="entry name" value="2-METHYLCITRATE DEHYDRATASE"/>
    <property type="match status" value="1"/>
</dbReference>
<dbReference type="EMBL" id="FQXB01000001">
    <property type="protein sequence ID" value="SHG71387.1"/>
    <property type="molecule type" value="Genomic_DNA"/>
</dbReference>
<protein>
    <submittedName>
        <fullName evidence="4">2-methylcitrate dehydratase PrpD</fullName>
    </submittedName>
</protein>
<dbReference type="Pfam" id="PF19305">
    <property type="entry name" value="MmgE_PrpD_C"/>
    <property type="match status" value="1"/>
</dbReference>
<dbReference type="InterPro" id="IPR042188">
    <property type="entry name" value="MmgE/PrpD_sf_2"/>
</dbReference>
<evidence type="ECO:0000259" key="3">
    <source>
        <dbReference type="Pfam" id="PF19305"/>
    </source>
</evidence>
<evidence type="ECO:0000313" key="5">
    <source>
        <dbReference type="Proteomes" id="UP000184074"/>
    </source>
</evidence>
<dbReference type="InterPro" id="IPR036148">
    <property type="entry name" value="MmgE/PrpD_sf"/>
</dbReference>
<evidence type="ECO:0000259" key="2">
    <source>
        <dbReference type="Pfam" id="PF03972"/>
    </source>
</evidence>
<dbReference type="OrthoDB" id="9795089at2"/>
<dbReference type="Proteomes" id="UP000184074">
    <property type="component" value="Unassembled WGS sequence"/>
</dbReference>
<dbReference type="Gene3D" id="3.30.1330.120">
    <property type="entry name" value="2-methylcitrate dehydratase PrpD"/>
    <property type="match status" value="1"/>
</dbReference>
<gene>
    <name evidence="4" type="ORF">SAMN05444003_0605</name>
</gene>
<dbReference type="SUPFAM" id="SSF103378">
    <property type="entry name" value="2-methylcitrate dehydratase PrpD"/>
    <property type="match status" value="1"/>
</dbReference>
<name>A0A1M5M261_9RHOB</name>
<comment type="similarity">
    <text evidence="1">Belongs to the PrpD family.</text>
</comment>
<accession>A0A1M5M261</accession>
<dbReference type="RefSeq" id="WP_072899159.1">
    <property type="nucleotide sequence ID" value="NZ_FQXB01000001.1"/>
</dbReference>
<dbReference type="Pfam" id="PF03972">
    <property type="entry name" value="MmgE_PrpD_N"/>
    <property type="match status" value="1"/>
</dbReference>
<dbReference type="InterPro" id="IPR005656">
    <property type="entry name" value="MmgE_PrpD"/>
</dbReference>
<feature type="domain" description="MmgE/PrpD N-terminal" evidence="2">
    <location>
        <begin position="10"/>
        <end position="223"/>
    </location>
</feature>
<dbReference type="AlphaFoldDB" id="A0A1M5M261"/>